<evidence type="ECO:0000313" key="1">
    <source>
        <dbReference type="EMBL" id="GAG54868.1"/>
    </source>
</evidence>
<accession>X0Z330</accession>
<dbReference type="AlphaFoldDB" id="X0Z330"/>
<dbReference type="EMBL" id="BART01008530">
    <property type="protein sequence ID" value="GAG54868.1"/>
    <property type="molecule type" value="Genomic_DNA"/>
</dbReference>
<sequence>MKDLNIDRLISLSIDDIIENLDSIFKELIQEIESFLSLEVINNFNVTYNDNTAQSINPEVLFYDIGVERTVSNDLVNVTIFNNYKNFIKEIVLREAYILFIPNNLKEDETIHIFITQRLISDLKKLPSIEHWR</sequence>
<comment type="caution">
    <text evidence="1">The sequence shown here is derived from an EMBL/GenBank/DDBJ whole genome shotgun (WGS) entry which is preliminary data.</text>
</comment>
<protein>
    <submittedName>
        <fullName evidence="1">Uncharacterized protein</fullName>
    </submittedName>
</protein>
<reference evidence="1" key="1">
    <citation type="journal article" date="2014" name="Front. Microbiol.">
        <title>High frequency of phylogenetically diverse reductive dehalogenase-homologous genes in deep subseafloor sedimentary metagenomes.</title>
        <authorList>
            <person name="Kawai M."/>
            <person name="Futagami T."/>
            <person name="Toyoda A."/>
            <person name="Takaki Y."/>
            <person name="Nishi S."/>
            <person name="Hori S."/>
            <person name="Arai W."/>
            <person name="Tsubouchi T."/>
            <person name="Morono Y."/>
            <person name="Uchiyama I."/>
            <person name="Ito T."/>
            <person name="Fujiyama A."/>
            <person name="Inagaki F."/>
            <person name="Takami H."/>
        </authorList>
    </citation>
    <scope>NUCLEOTIDE SEQUENCE</scope>
    <source>
        <strain evidence="1">Expedition CK06-06</strain>
    </source>
</reference>
<organism evidence="1">
    <name type="scientific">marine sediment metagenome</name>
    <dbReference type="NCBI Taxonomy" id="412755"/>
    <lineage>
        <taxon>unclassified sequences</taxon>
        <taxon>metagenomes</taxon>
        <taxon>ecological metagenomes</taxon>
    </lineage>
</organism>
<gene>
    <name evidence="1" type="ORF">S01H4_19169</name>
</gene>
<proteinExistence type="predicted"/>
<name>X0Z330_9ZZZZ</name>